<sequence length="300" mass="33202">MAALSARSSAPQAKTKKLSFGLSTMASFTYRKVAKKKCCESQPRCTRCTRRNLNCVYNKIKAGCPPSQGTHETLPSPNTIPQCPLKVTSNHERVSSPDREIERQSLRSSERTDLLKYFNDILAPLLVVTHGGWNPIQGLVSPYMADLDSPVAYVIYSMSSAHLVRLDQSEAAGCTRFHKKALDRLDGLLGGDSKHDEALTTIVVLLYYETLFLKYDMALVRQRISQASRILASRLHDTNPRFASIERILTFHDVVASLSLGSAPLLPVSPIPFDEQMPGVLNEDPLLSNVDPLFGLTTDL</sequence>
<comment type="caution">
    <text evidence="1">The sequence shown here is derived from an EMBL/GenBank/DDBJ whole genome shotgun (WGS) entry which is preliminary data.</text>
</comment>
<proteinExistence type="predicted"/>
<organism evidence="1 2">
    <name type="scientific">Fusarium decemcellulare</name>
    <dbReference type="NCBI Taxonomy" id="57161"/>
    <lineage>
        <taxon>Eukaryota</taxon>
        <taxon>Fungi</taxon>
        <taxon>Dikarya</taxon>
        <taxon>Ascomycota</taxon>
        <taxon>Pezizomycotina</taxon>
        <taxon>Sordariomycetes</taxon>
        <taxon>Hypocreomycetidae</taxon>
        <taxon>Hypocreales</taxon>
        <taxon>Nectriaceae</taxon>
        <taxon>Fusarium</taxon>
        <taxon>Fusarium decemcellulare species complex</taxon>
    </lineage>
</organism>
<dbReference type="Proteomes" id="UP001148629">
    <property type="component" value="Unassembled WGS sequence"/>
</dbReference>
<evidence type="ECO:0000313" key="2">
    <source>
        <dbReference type="Proteomes" id="UP001148629"/>
    </source>
</evidence>
<name>A0ACC1SB28_9HYPO</name>
<reference evidence="1" key="1">
    <citation type="submission" date="2022-08" db="EMBL/GenBank/DDBJ databases">
        <title>Genome Sequence of Fusarium decemcellulare.</title>
        <authorList>
            <person name="Buettner E."/>
        </authorList>
    </citation>
    <scope>NUCLEOTIDE SEQUENCE</scope>
    <source>
        <strain evidence="1">Babe19</strain>
    </source>
</reference>
<keyword evidence="2" id="KW-1185">Reference proteome</keyword>
<accession>A0ACC1SB28</accession>
<gene>
    <name evidence="1" type="ORF">NM208_g6980</name>
</gene>
<evidence type="ECO:0000313" key="1">
    <source>
        <dbReference type="EMBL" id="KAJ3535819.1"/>
    </source>
</evidence>
<protein>
    <submittedName>
        <fullName evidence="1">Uncharacterized protein</fullName>
    </submittedName>
</protein>
<dbReference type="EMBL" id="JANRMS010000684">
    <property type="protein sequence ID" value="KAJ3535819.1"/>
    <property type="molecule type" value="Genomic_DNA"/>
</dbReference>